<protein>
    <submittedName>
        <fullName evidence="2">Carboxymuconolactone decarboxylase family protein</fullName>
    </submittedName>
</protein>
<evidence type="ECO:0000313" key="3">
    <source>
        <dbReference type="Proteomes" id="UP000653231"/>
    </source>
</evidence>
<dbReference type="Gene3D" id="1.20.1290.10">
    <property type="entry name" value="AhpD-like"/>
    <property type="match status" value="1"/>
</dbReference>
<accession>A0ABR8L161</accession>
<keyword evidence="3" id="KW-1185">Reference proteome</keyword>
<evidence type="ECO:0000259" key="1">
    <source>
        <dbReference type="Pfam" id="PF02627"/>
    </source>
</evidence>
<dbReference type="InterPro" id="IPR052512">
    <property type="entry name" value="4CMD/NDH-1_regulator"/>
</dbReference>
<gene>
    <name evidence="2" type="ORF">IEQ31_16270</name>
</gene>
<dbReference type="InterPro" id="IPR029032">
    <property type="entry name" value="AhpD-like"/>
</dbReference>
<dbReference type="PANTHER" id="PTHR33570:SF2">
    <property type="entry name" value="CARBOXYMUCONOLACTONE DECARBOXYLASE-LIKE DOMAIN-CONTAINING PROTEIN"/>
    <property type="match status" value="1"/>
</dbReference>
<comment type="caution">
    <text evidence="2">The sequence shown here is derived from an EMBL/GenBank/DDBJ whole genome shotgun (WGS) entry which is preliminary data.</text>
</comment>
<name>A0ABR8L161_9ACTN</name>
<dbReference type="InterPro" id="IPR003779">
    <property type="entry name" value="CMD-like"/>
</dbReference>
<proteinExistence type="predicted"/>
<dbReference type="Pfam" id="PF02627">
    <property type="entry name" value="CMD"/>
    <property type="match status" value="1"/>
</dbReference>
<dbReference type="SUPFAM" id="SSF69118">
    <property type="entry name" value="AhpD-like"/>
    <property type="match status" value="1"/>
</dbReference>
<sequence>MHAVRNHRGEGQAHMKQVYEENSTGEGPDGFFGVTAERMFSEVWSRQVLTVRERRLLLLGLLVGQDMDEMLELHLDTALRSDELTPAELRETVVFLTLYAGWPRAARLSAKVEELISRTAEV</sequence>
<dbReference type="Proteomes" id="UP000653231">
    <property type="component" value="Unassembled WGS sequence"/>
</dbReference>
<evidence type="ECO:0000313" key="2">
    <source>
        <dbReference type="EMBL" id="MBD3144734.1"/>
    </source>
</evidence>
<dbReference type="PANTHER" id="PTHR33570">
    <property type="entry name" value="4-CARBOXYMUCONOLACTONE DECARBOXYLASE FAMILY PROTEIN"/>
    <property type="match status" value="1"/>
</dbReference>
<organism evidence="2 3">
    <name type="scientific">Microbispora bryophytorum subsp. camponoti</name>
    <dbReference type="NCBI Taxonomy" id="1677852"/>
    <lineage>
        <taxon>Bacteria</taxon>
        <taxon>Bacillati</taxon>
        <taxon>Actinomycetota</taxon>
        <taxon>Actinomycetes</taxon>
        <taxon>Streptosporangiales</taxon>
        <taxon>Streptosporangiaceae</taxon>
        <taxon>Microbispora</taxon>
    </lineage>
</organism>
<feature type="domain" description="Carboxymuconolactone decarboxylase-like" evidence="1">
    <location>
        <begin position="37"/>
        <end position="109"/>
    </location>
</feature>
<reference evidence="2 3" key="1">
    <citation type="submission" date="2020-09" db="EMBL/GenBank/DDBJ databases">
        <title>Actinomycete isolated from the Camponotus japonicus Mayr.</title>
        <authorList>
            <person name="Gong X."/>
        </authorList>
    </citation>
    <scope>NUCLEOTIDE SEQUENCE [LARGE SCALE GENOMIC DNA]</scope>
    <source>
        <strain evidence="2 3">2C-HV3</strain>
    </source>
</reference>
<dbReference type="EMBL" id="JACXRZ010000011">
    <property type="protein sequence ID" value="MBD3144734.1"/>
    <property type="molecule type" value="Genomic_DNA"/>
</dbReference>